<dbReference type="AlphaFoldDB" id="A0A6V7X0Z0"/>
<comment type="caution">
    <text evidence="1">The sequence shown here is derived from an EMBL/GenBank/DDBJ whole genome shotgun (WGS) entry which is preliminary data.</text>
</comment>
<dbReference type="EMBL" id="CAJEWN010000992">
    <property type="protein sequence ID" value="CAD2192980.1"/>
    <property type="molecule type" value="Genomic_DNA"/>
</dbReference>
<evidence type="ECO:0000313" key="2">
    <source>
        <dbReference type="Proteomes" id="UP000580250"/>
    </source>
</evidence>
<sequence length="54" mass="6573">MYYLNLFGILPFSVERETPQFQFTEFICYLNVIKYYFLQYRKSNSKNSVNAQSQ</sequence>
<protein>
    <submittedName>
        <fullName evidence="1">Uncharacterized protein</fullName>
    </submittedName>
</protein>
<reference evidence="1 2" key="1">
    <citation type="submission" date="2020-08" db="EMBL/GenBank/DDBJ databases">
        <authorList>
            <person name="Koutsovoulos G."/>
            <person name="Danchin GJ E."/>
        </authorList>
    </citation>
    <scope>NUCLEOTIDE SEQUENCE [LARGE SCALE GENOMIC DNA]</scope>
</reference>
<accession>A0A6V7X0Z0</accession>
<evidence type="ECO:0000313" key="1">
    <source>
        <dbReference type="EMBL" id="CAD2192980.1"/>
    </source>
</evidence>
<dbReference type="Proteomes" id="UP000580250">
    <property type="component" value="Unassembled WGS sequence"/>
</dbReference>
<name>A0A6V7X0Z0_MELEN</name>
<proteinExistence type="predicted"/>
<gene>
    <name evidence="1" type="ORF">MENT_LOCUS45905</name>
</gene>
<organism evidence="1 2">
    <name type="scientific">Meloidogyne enterolobii</name>
    <name type="common">Root-knot nematode worm</name>
    <name type="synonym">Meloidogyne mayaguensis</name>
    <dbReference type="NCBI Taxonomy" id="390850"/>
    <lineage>
        <taxon>Eukaryota</taxon>
        <taxon>Metazoa</taxon>
        <taxon>Ecdysozoa</taxon>
        <taxon>Nematoda</taxon>
        <taxon>Chromadorea</taxon>
        <taxon>Rhabditida</taxon>
        <taxon>Tylenchina</taxon>
        <taxon>Tylenchomorpha</taxon>
        <taxon>Tylenchoidea</taxon>
        <taxon>Meloidogynidae</taxon>
        <taxon>Meloidogyninae</taxon>
        <taxon>Meloidogyne</taxon>
    </lineage>
</organism>